<sequence>MAAEAAAQLDLLAQLPSDSSSHTLYRPLSSNRPLPYIPPSPNAPSRDPNAMDVDAVQTLSRSLLDSSRNLCRSRNLCFRCLQPIVPGSHRKAFIERSRAPRPAQVSMVSPSLSPDSLPPAPTPLAFQTQSIPEEDRPLSADLHGDFDEHYEDYDAADCATADVASVQIRLNCSSGGRILVPATFKAQ</sequence>
<name>A0A0L6VC98_9BASI</name>
<dbReference type="AlphaFoldDB" id="A0A0L6VC98"/>
<dbReference type="EMBL" id="LAVV01006777">
    <property type="protein sequence ID" value="KNZ58348.1"/>
    <property type="molecule type" value="Genomic_DNA"/>
</dbReference>
<organism evidence="2 3">
    <name type="scientific">Puccinia sorghi</name>
    <dbReference type="NCBI Taxonomy" id="27349"/>
    <lineage>
        <taxon>Eukaryota</taxon>
        <taxon>Fungi</taxon>
        <taxon>Dikarya</taxon>
        <taxon>Basidiomycota</taxon>
        <taxon>Pucciniomycotina</taxon>
        <taxon>Pucciniomycetes</taxon>
        <taxon>Pucciniales</taxon>
        <taxon>Pucciniaceae</taxon>
        <taxon>Puccinia</taxon>
    </lineage>
</organism>
<gene>
    <name evidence="2" type="ORF">VP01_1946g2</name>
</gene>
<evidence type="ECO:0000313" key="2">
    <source>
        <dbReference type="EMBL" id="KNZ58348.1"/>
    </source>
</evidence>
<dbReference type="VEuPathDB" id="FungiDB:VP01_1946g2"/>
<reference evidence="2 3" key="1">
    <citation type="submission" date="2015-08" db="EMBL/GenBank/DDBJ databases">
        <title>Next Generation Sequencing and Analysis of the Genome of Puccinia sorghi L Schw, the Causal Agent of Maize Common Rust.</title>
        <authorList>
            <person name="Rochi L."/>
            <person name="Burguener G."/>
            <person name="Darino M."/>
            <person name="Turjanski A."/>
            <person name="Kreff E."/>
            <person name="Dieguez M.J."/>
            <person name="Sacco F."/>
        </authorList>
    </citation>
    <scope>NUCLEOTIDE SEQUENCE [LARGE SCALE GENOMIC DNA]</scope>
    <source>
        <strain evidence="2 3">RO10H11247</strain>
    </source>
</reference>
<dbReference type="Proteomes" id="UP000037035">
    <property type="component" value="Unassembled WGS sequence"/>
</dbReference>
<evidence type="ECO:0000313" key="3">
    <source>
        <dbReference type="Proteomes" id="UP000037035"/>
    </source>
</evidence>
<protein>
    <submittedName>
        <fullName evidence="2">Uncharacterized protein</fullName>
    </submittedName>
</protein>
<proteinExistence type="predicted"/>
<keyword evidence="3" id="KW-1185">Reference proteome</keyword>
<accession>A0A0L6VC98</accession>
<evidence type="ECO:0000256" key="1">
    <source>
        <dbReference type="SAM" id="MobiDB-lite"/>
    </source>
</evidence>
<comment type="caution">
    <text evidence="2">The sequence shown here is derived from an EMBL/GenBank/DDBJ whole genome shotgun (WGS) entry which is preliminary data.</text>
</comment>
<feature type="region of interest" description="Disordered" evidence="1">
    <location>
        <begin position="20"/>
        <end position="50"/>
    </location>
</feature>
<feature type="non-terminal residue" evidence="2">
    <location>
        <position position="187"/>
    </location>
</feature>